<proteinExistence type="predicted"/>
<dbReference type="Proteomes" id="UP000499080">
    <property type="component" value="Unassembled WGS sequence"/>
</dbReference>
<keyword evidence="2" id="KW-1185">Reference proteome</keyword>
<comment type="caution">
    <text evidence="1">The sequence shown here is derived from an EMBL/GenBank/DDBJ whole genome shotgun (WGS) entry which is preliminary data.</text>
</comment>
<reference evidence="1 2" key="1">
    <citation type="journal article" date="2019" name="Sci. Rep.">
        <title>Orb-weaving spider Araneus ventricosus genome elucidates the spidroin gene catalogue.</title>
        <authorList>
            <person name="Kono N."/>
            <person name="Nakamura H."/>
            <person name="Ohtoshi R."/>
            <person name="Moran D.A.P."/>
            <person name="Shinohara A."/>
            <person name="Yoshida Y."/>
            <person name="Fujiwara M."/>
            <person name="Mori M."/>
            <person name="Tomita M."/>
            <person name="Arakawa K."/>
        </authorList>
    </citation>
    <scope>NUCLEOTIDE SEQUENCE [LARGE SCALE GENOMIC DNA]</scope>
</reference>
<name>A0A4Y2E209_ARAVE</name>
<gene>
    <name evidence="1" type="ORF">AVEN_11304_1</name>
</gene>
<evidence type="ECO:0000313" key="2">
    <source>
        <dbReference type="Proteomes" id="UP000499080"/>
    </source>
</evidence>
<dbReference type="AlphaFoldDB" id="A0A4Y2E209"/>
<protein>
    <submittedName>
        <fullName evidence="1">Uncharacterized protein</fullName>
    </submittedName>
</protein>
<accession>A0A4Y2E209</accession>
<evidence type="ECO:0000313" key="1">
    <source>
        <dbReference type="EMBL" id="GBM21904.1"/>
    </source>
</evidence>
<organism evidence="1 2">
    <name type="scientific">Araneus ventricosus</name>
    <name type="common">Orbweaver spider</name>
    <name type="synonym">Epeira ventricosa</name>
    <dbReference type="NCBI Taxonomy" id="182803"/>
    <lineage>
        <taxon>Eukaryota</taxon>
        <taxon>Metazoa</taxon>
        <taxon>Ecdysozoa</taxon>
        <taxon>Arthropoda</taxon>
        <taxon>Chelicerata</taxon>
        <taxon>Arachnida</taxon>
        <taxon>Araneae</taxon>
        <taxon>Araneomorphae</taxon>
        <taxon>Entelegynae</taxon>
        <taxon>Araneoidea</taxon>
        <taxon>Araneidae</taxon>
        <taxon>Araneus</taxon>
    </lineage>
</organism>
<dbReference type="EMBL" id="BGPR01000469">
    <property type="protein sequence ID" value="GBM21904.1"/>
    <property type="molecule type" value="Genomic_DNA"/>
</dbReference>
<sequence length="126" mass="13927">MSDLLLKFVQGFRITLQGRKCRVCWVIWLNLNCVKRTIICPVKDLTKATVDFCTNDETAGISFPVPSSLSEHGSGQRVPCAALRQHLGCDTNQSDNIEQSYFRPALAFGIHLRSIAATTLTLRSGS</sequence>